<dbReference type="Proteomes" id="UP000015354">
    <property type="component" value="Unassembled WGS sequence"/>
</dbReference>
<keyword evidence="3" id="KW-1185">Reference proteome</keyword>
<protein>
    <recommendedName>
        <fullName evidence="4">Secreted protein</fullName>
    </recommendedName>
</protein>
<dbReference type="AlphaFoldDB" id="S9TMZ9"/>
<organism evidence="2 3">
    <name type="scientific">Strigomonas culicis</name>
    <dbReference type="NCBI Taxonomy" id="28005"/>
    <lineage>
        <taxon>Eukaryota</taxon>
        <taxon>Discoba</taxon>
        <taxon>Euglenozoa</taxon>
        <taxon>Kinetoplastea</taxon>
        <taxon>Metakinetoplastina</taxon>
        <taxon>Trypanosomatida</taxon>
        <taxon>Trypanosomatidae</taxon>
        <taxon>Strigomonadinae</taxon>
        <taxon>Strigomonas</taxon>
    </lineage>
</organism>
<evidence type="ECO:0000313" key="2">
    <source>
        <dbReference type="EMBL" id="EPY18099.1"/>
    </source>
</evidence>
<proteinExistence type="predicted"/>
<dbReference type="EMBL" id="ATMH01010113">
    <property type="protein sequence ID" value="EPY18099.1"/>
    <property type="molecule type" value="Genomic_DNA"/>
</dbReference>
<comment type="caution">
    <text evidence="2">The sequence shown here is derived from an EMBL/GenBank/DDBJ whole genome shotgun (WGS) entry which is preliminary data.</text>
</comment>
<evidence type="ECO:0000313" key="3">
    <source>
        <dbReference type="Proteomes" id="UP000015354"/>
    </source>
</evidence>
<sequence>MWLLGLLLAAWLKVQLLLALVVGLPSLQRVAQQLPGLVQVVDPHSGGVQRPIQRRIHRSRAAPPLALRVRQVKGKCA</sequence>
<name>S9TMZ9_9TRYP</name>
<evidence type="ECO:0000256" key="1">
    <source>
        <dbReference type="SAM" id="SignalP"/>
    </source>
</evidence>
<reference evidence="2 3" key="1">
    <citation type="journal article" date="2013" name="PLoS ONE">
        <title>Predicting the Proteins of Angomonas deanei, Strigomonas culicis and Their Respective Endosymbionts Reveals New Aspects of the Trypanosomatidae Family.</title>
        <authorList>
            <person name="Motta M.C."/>
            <person name="Martins A.C."/>
            <person name="de Souza S.S."/>
            <person name="Catta-Preta C.M."/>
            <person name="Silva R."/>
            <person name="Klein C.C."/>
            <person name="de Almeida L.G."/>
            <person name="de Lima Cunha O."/>
            <person name="Ciapina L.P."/>
            <person name="Brocchi M."/>
            <person name="Colabardini A.C."/>
            <person name="de Araujo Lima B."/>
            <person name="Machado C.R."/>
            <person name="de Almeida Soares C.M."/>
            <person name="Probst C.M."/>
            <person name="de Menezes C.B."/>
            <person name="Thompson C.E."/>
            <person name="Bartholomeu D.C."/>
            <person name="Gradia D.F."/>
            <person name="Pavoni D.P."/>
            <person name="Grisard E.C."/>
            <person name="Fantinatti-Garboggini F."/>
            <person name="Marchini F.K."/>
            <person name="Rodrigues-Luiz G.F."/>
            <person name="Wagner G."/>
            <person name="Goldman G.H."/>
            <person name="Fietto J.L."/>
            <person name="Elias M.C."/>
            <person name="Goldman M.H."/>
            <person name="Sagot M.F."/>
            <person name="Pereira M."/>
            <person name="Stoco P.H."/>
            <person name="de Mendonca-Neto R.P."/>
            <person name="Teixeira S.M."/>
            <person name="Maciel T.E."/>
            <person name="de Oliveira Mendes T.A."/>
            <person name="Urmenyi T.P."/>
            <person name="de Souza W."/>
            <person name="Schenkman S."/>
            <person name="de Vasconcelos A.T."/>
        </authorList>
    </citation>
    <scope>NUCLEOTIDE SEQUENCE [LARGE SCALE GENOMIC DNA]</scope>
</reference>
<feature type="chain" id="PRO_5004557413" description="Secreted protein" evidence="1">
    <location>
        <begin position="20"/>
        <end position="77"/>
    </location>
</feature>
<gene>
    <name evidence="2" type="ORF">STCU_10193</name>
</gene>
<accession>S9TMZ9</accession>
<evidence type="ECO:0008006" key="4">
    <source>
        <dbReference type="Google" id="ProtNLM"/>
    </source>
</evidence>
<keyword evidence="1" id="KW-0732">Signal</keyword>
<feature type="signal peptide" evidence="1">
    <location>
        <begin position="1"/>
        <end position="19"/>
    </location>
</feature>